<evidence type="ECO:0008006" key="3">
    <source>
        <dbReference type="Google" id="ProtNLM"/>
    </source>
</evidence>
<dbReference type="EMBL" id="JARRYG010000008">
    <property type="protein sequence ID" value="MDG4696389.1"/>
    <property type="molecule type" value="Genomic_DNA"/>
</dbReference>
<name>A0AA42FKT7_9GAMM</name>
<evidence type="ECO:0000313" key="1">
    <source>
        <dbReference type="EMBL" id="MDG4696389.1"/>
    </source>
</evidence>
<dbReference type="Pfam" id="PF14354">
    <property type="entry name" value="Lar_restr_allev"/>
    <property type="match status" value="1"/>
</dbReference>
<dbReference type="Proteomes" id="UP001156701">
    <property type="component" value="Unassembled WGS sequence"/>
</dbReference>
<gene>
    <name evidence="1" type="ORF">P7V44_09060</name>
</gene>
<accession>A0AA42FKT7</accession>
<proteinExistence type="predicted"/>
<comment type="caution">
    <text evidence="1">The sequence shown here is derived from an EMBL/GenBank/DDBJ whole genome shotgun (WGS) entry which is preliminary data.</text>
</comment>
<reference evidence="1" key="1">
    <citation type="submission" date="2023-03" db="EMBL/GenBank/DDBJ databases">
        <title>a new species belonging to Providencia genus.</title>
        <authorList>
            <person name="Yang W."/>
            <person name="Hu F."/>
            <person name="Shen S."/>
            <person name="Ding L."/>
            <person name="Yin D."/>
        </authorList>
    </citation>
    <scope>NUCLEOTIDE SEQUENCE</scope>
    <source>
        <strain evidence="1">CRE-3FA-0001</strain>
    </source>
</reference>
<dbReference type="AlphaFoldDB" id="A0AA42FKT7"/>
<dbReference type="RefSeq" id="WP_221078178.1">
    <property type="nucleotide sequence ID" value="NZ_JARRYG010000008.1"/>
</dbReference>
<evidence type="ECO:0000313" key="2">
    <source>
        <dbReference type="Proteomes" id="UP001156701"/>
    </source>
</evidence>
<organism evidence="1 2">
    <name type="scientific">Providencia huashanensis</name>
    <dbReference type="NCBI Taxonomy" id="3037798"/>
    <lineage>
        <taxon>Bacteria</taxon>
        <taxon>Pseudomonadati</taxon>
        <taxon>Pseudomonadota</taxon>
        <taxon>Gammaproteobacteria</taxon>
        <taxon>Enterobacterales</taxon>
        <taxon>Morganellaceae</taxon>
        <taxon>Providencia</taxon>
    </lineage>
</organism>
<protein>
    <recommendedName>
        <fullName evidence="3">Restriction alleviation protein, Lar family</fullName>
    </recommendedName>
</protein>
<sequence length="62" mass="7226">MSELKKCPECESTKVGVAKKLKYPMWFVICHWCEHRGMAHPSEYEAIAAWNRRANSDNSKNK</sequence>